<dbReference type="NCBIfam" id="TIGR00762">
    <property type="entry name" value="DegV"/>
    <property type="match status" value="1"/>
</dbReference>
<organism evidence="2 3">
    <name type="scientific">Clostridium intestinale DSM 6191</name>
    <dbReference type="NCBI Taxonomy" id="1121320"/>
    <lineage>
        <taxon>Bacteria</taxon>
        <taxon>Bacillati</taxon>
        <taxon>Bacillota</taxon>
        <taxon>Clostridia</taxon>
        <taxon>Eubacteriales</taxon>
        <taxon>Clostridiaceae</taxon>
        <taxon>Clostridium</taxon>
    </lineage>
</organism>
<dbReference type="PANTHER" id="PTHR33434:SF2">
    <property type="entry name" value="FATTY ACID-BINDING PROTEIN TM_1468"/>
    <property type="match status" value="1"/>
</dbReference>
<dbReference type="Gene3D" id="2.20.28.50">
    <property type="entry name" value="degv family protein"/>
    <property type="match status" value="1"/>
</dbReference>
<dbReference type="EMBL" id="FQXU01000022">
    <property type="protein sequence ID" value="SHI84451.1"/>
    <property type="molecule type" value="Genomic_DNA"/>
</dbReference>
<dbReference type="AlphaFoldDB" id="A0A1M6EG81"/>
<dbReference type="Pfam" id="PF02645">
    <property type="entry name" value="DegV"/>
    <property type="match status" value="1"/>
</dbReference>
<dbReference type="SUPFAM" id="SSF82549">
    <property type="entry name" value="DAK1/DegV-like"/>
    <property type="match status" value="1"/>
</dbReference>
<gene>
    <name evidence="2" type="ORF">SAMN02745941_04438</name>
</gene>
<dbReference type="Gene3D" id="3.30.1180.10">
    <property type="match status" value="1"/>
</dbReference>
<proteinExistence type="predicted"/>
<evidence type="ECO:0000256" key="1">
    <source>
        <dbReference type="ARBA" id="ARBA00023121"/>
    </source>
</evidence>
<dbReference type="InterPro" id="IPR003797">
    <property type="entry name" value="DegV"/>
</dbReference>
<evidence type="ECO:0000313" key="2">
    <source>
        <dbReference type="EMBL" id="SHI84451.1"/>
    </source>
</evidence>
<dbReference type="Proteomes" id="UP000184241">
    <property type="component" value="Unassembled WGS sequence"/>
</dbReference>
<dbReference type="PROSITE" id="PS51482">
    <property type="entry name" value="DEGV"/>
    <property type="match status" value="1"/>
</dbReference>
<dbReference type="RefSeq" id="WP_073022721.1">
    <property type="nucleotide sequence ID" value="NZ_FQXU01000022.1"/>
</dbReference>
<dbReference type="InterPro" id="IPR050270">
    <property type="entry name" value="DegV_domain_contain"/>
</dbReference>
<dbReference type="GO" id="GO:0008289">
    <property type="term" value="F:lipid binding"/>
    <property type="evidence" value="ECO:0007669"/>
    <property type="project" value="UniProtKB-KW"/>
</dbReference>
<protein>
    <submittedName>
        <fullName evidence="2">EDD domain protein, DegV family</fullName>
    </submittedName>
</protein>
<dbReference type="Gene3D" id="3.40.50.10440">
    <property type="entry name" value="Dihydroxyacetone kinase, domain 1"/>
    <property type="match status" value="1"/>
</dbReference>
<name>A0A1M6EG81_9CLOT</name>
<accession>A0A1M6EG81</accession>
<evidence type="ECO:0000313" key="3">
    <source>
        <dbReference type="Proteomes" id="UP000184241"/>
    </source>
</evidence>
<dbReference type="InterPro" id="IPR043168">
    <property type="entry name" value="DegV_C"/>
</dbReference>
<keyword evidence="1" id="KW-0446">Lipid-binding</keyword>
<reference evidence="2 3" key="1">
    <citation type="submission" date="2016-11" db="EMBL/GenBank/DDBJ databases">
        <authorList>
            <person name="Jaros S."/>
            <person name="Januszkiewicz K."/>
            <person name="Wedrychowicz H."/>
        </authorList>
    </citation>
    <scope>NUCLEOTIDE SEQUENCE [LARGE SCALE GENOMIC DNA]</scope>
    <source>
        <strain evidence="2 3">DSM 6191</strain>
    </source>
</reference>
<sequence>MLITDSCVDFNNEVLGDDTEIKRIPFIVTIDGNDIIDKNLDTSDLLSKMKETKNRILTACPSPNDFFESFKKNAENYVVTISSKLSGSHNSAIAAKDMFEEMEPGSEVHVFDSKSACAGESLVALKVKELLAQNLSSLDIVEKVNSYISQLKTLFVLNSLDNLAKNGRISNYQAIIGNLLNIVPIMGENGEGEIVLKEKVRGKKKAFSRLVDIIGEAPIDFKNTVLAITHVHALEKATELKAVIESRYPFKDIIIFEASGLSTVYADNGGIVIAY</sequence>
<dbReference type="PANTHER" id="PTHR33434">
    <property type="entry name" value="DEGV DOMAIN-CONTAINING PROTEIN DR_1986-RELATED"/>
    <property type="match status" value="1"/>
</dbReference>